<organism evidence="1">
    <name type="scientific">Arundo donax</name>
    <name type="common">Giant reed</name>
    <name type="synonym">Donax arundinaceus</name>
    <dbReference type="NCBI Taxonomy" id="35708"/>
    <lineage>
        <taxon>Eukaryota</taxon>
        <taxon>Viridiplantae</taxon>
        <taxon>Streptophyta</taxon>
        <taxon>Embryophyta</taxon>
        <taxon>Tracheophyta</taxon>
        <taxon>Spermatophyta</taxon>
        <taxon>Magnoliopsida</taxon>
        <taxon>Liliopsida</taxon>
        <taxon>Poales</taxon>
        <taxon>Poaceae</taxon>
        <taxon>PACMAD clade</taxon>
        <taxon>Arundinoideae</taxon>
        <taxon>Arundineae</taxon>
        <taxon>Arundo</taxon>
    </lineage>
</organism>
<evidence type="ECO:0000313" key="1">
    <source>
        <dbReference type="EMBL" id="JAD52282.1"/>
    </source>
</evidence>
<proteinExistence type="predicted"/>
<reference evidence="1" key="1">
    <citation type="submission" date="2014-09" db="EMBL/GenBank/DDBJ databases">
        <authorList>
            <person name="Magalhaes I.L.F."/>
            <person name="Oliveira U."/>
            <person name="Santos F.R."/>
            <person name="Vidigal T.H.D.A."/>
            <person name="Brescovit A.D."/>
            <person name="Santos A.J."/>
        </authorList>
    </citation>
    <scope>NUCLEOTIDE SEQUENCE</scope>
    <source>
        <tissue evidence="1">Shoot tissue taken approximately 20 cm above the soil surface</tissue>
    </source>
</reference>
<protein>
    <submittedName>
        <fullName evidence="1">Uncharacterized protein</fullName>
    </submittedName>
</protein>
<dbReference type="EMBL" id="GBRH01245613">
    <property type="protein sequence ID" value="JAD52282.1"/>
    <property type="molecule type" value="Transcribed_RNA"/>
</dbReference>
<reference evidence="1" key="2">
    <citation type="journal article" date="2015" name="Data Brief">
        <title>Shoot transcriptome of the giant reed, Arundo donax.</title>
        <authorList>
            <person name="Barrero R.A."/>
            <person name="Guerrero F.D."/>
            <person name="Moolhuijzen P."/>
            <person name="Goolsby J.A."/>
            <person name="Tidwell J."/>
            <person name="Bellgard S.E."/>
            <person name="Bellgard M.I."/>
        </authorList>
    </citation>
    <scope>NUCLEOTIDE SEQUENCE</scope>
    <source>
        <tissue evidence="1">Shoot tissue taken approximately 20 cm above the soil surface</tissue>
    </source>
</reference>
<sequence>MLTRSAGRSRCLCVSFMSWCVNCGRDLLNNSCGLCYHPAIIVFW</sequence>
<dbReference type="AlphaFoldDB" id="A0A0A9AYX2"/>
<name>A0A0A9AYX2_ARUDO</name>
<accession>A0A0A9AYX2</accession>